<feature type="disulfide bond" evidence="1">
    <location>
        <begin position="147"/>
        <end position="164"/>
    </location>
</feature>
<dbReference type="InterPro" id="IPR000742">
    <property type="entry name" value="EGF"/>
</dbReference>
<protein>
    <recommendedName>
        <fullName evidence="5">EGF-like domain-containing protein</fullName>
    </recommendedName>
</protein>
<evidence type="ECO:0000256" key="4">
    <source>
        <dbReference type="SAM" id="SignalP"/>
    </source>
</evidence>
<comment type="caution">
    <text evidence="1">Lacks conserved residue(s) required for the propagation of feature annotation.</text>
</comment>
<dbReference type="EMBL" id="HBEM01010679">
    <property type="protein sequence ID" value="CAD8443962.1"/>
    <property type="molecule type" value="Transcribed_RNA"/>
</dbReference>
<dbReference type="Gene3D" id="2.10.25.10">
    <property type="entry name" value="Laminin"/>
    <property type="match status" value="1"/>
</dbReference>
<keyword evidence="3" id="KW-1133">Transmembrane helix</keyword>
<feature type="signal peptide" evidence="4">
    <location>
        <begin position="1"/>
        <end position="23"/>
    </location>
</feature>
<dbReference type="PANTHER" id="PTHR24033:SF151">
    <property type="entry name" value="NOTCH 2"/>
    <property type="match status" value="1"/>
</dbReference>
<dbReference type="PROSITE" id="PS50026">
    <property type="entry name" value="EGF_3"/>
    <property type="match status" value="2"/>
</dbReference>
<dbReference type="PROSITE" id="PS01186">
    <property type="entry name" value="EGF_2"/>
    <property type="match status" value="1"/>
</dbReference>
<feature type="region of interest" description="Disordered" evidence="2">
    <location>
        <begin position="232"/>
        <end position="259"/>
    </location>
</feature>
<dbReference type="PROSITE" id="PS00022">
    <property type="entry name" value="EGF_1"/>
    <property type="match status" value="2"/>
</dbReference>
<feature type="disulfide bond" evidence="1">
    <location>
        <begin position="121"/>
        <end position="130"/>
    </location>
</feature>
<name>A0A7S0GVT0_9EUKA</name>
<evidence type="ECO:0000256" key="1">
    <source>
        <dbReference type="PROSITE-ProRule" id="PRU00076"/>
    </source>
</evidence>
<accession>A0A7S0GVT0</accession>
<feature type="domain" description="EGF-like" evidence="5">
    <location>
        <begin position="139"/>
        <end position="176"/>
    </location>
</feature>
<feature type="domain" description="EGF-like" evidence="5">
    <location>
        <begin position="89"/>
        <end position="131"/>
    </location>
</feature>
<feature type="chain" id="PRO_5031211326" description="EGF-like domain-containing protein" evidence="4">
    <location>
        <begin position="24"/>
        <end position="259"/>
    </location>
</feature>
<evidence type="ECO:0000259" key="5">
    <source>
        <dbReference type="PROSITE" id="PS50026"/>
    </source>
</evidence>
<feature type="disulfide bond" evidence="1">
    <location>
        <begin position="166"/>
        <end position="175"/>
    </location>
</feature>
<keyword evidence="3" id="KW-0472">Membrane</keyword>
<dbReference type="SUPFAM" id="SSF57196">
    <property type="entry name" value="EGF/Laminin"/>
    <property type="match status" value="2"/>
</dbReference>
<sequence>MATSMARAATWVFFVLLIPTSVAKNNTSSPTSFPTPYPTRPDTKSQDYCKLNNNYEKCGIYSKSCKSLKGSFRCVCACDYTGVFCTKKPNSTCSHDQDCHNNGECKAKNTTCGNKYNTCHCKFGYNGKHCENDLSGCIDPDDPETFCHGHGKCRLFQKNTKASCHCLHRREGKYCENKKKSQGAKQDSYSSTVTIVIVTITILTIVLGWLWIRQMFPTLIRTRSAIEMNSQSGFEAVPEPMEDEDVLDGGSLEGDSSDK</sequence>
<dbReference type="PANTHER" id="PTHR24033">
    <property type="entry name" value="EGF-LIKE DOMAIN-CONTAINING PROTEIN"/>
    <property type="match status" value="1"/>
</dbReference>
<reference evidence="6" key="1">
    <citation type="submission" date="2021-01" db="EMBL/GenBank/DDBJ databases">
        <authorList>
            <person name="Corre E."/>
            <person name="Pelletier E."/>
            <person name="Niang G."/>
            <person name="Scheremetjew M."/>
            <person name="Finn R."/>
            <person name="Kale V."/>
            <person name="Holt S."/>
            <person name="Cochrane G."/>
            <person name="Meng A."/>
            <person name="Brown T."/>
            <person name="Cohen L."/>
        </authorList>
    </citation>
    <scope>NUCLEOTIDE SEQUENCE</scope>
    <source>
        <strain evidence="6">CCMP2058</strain>
    </source>
</reference>
<keyword evidence="1" id="KW-0245">EGF-like domain</keyword>
<evidence type="ECO:0000313" key="6">
    <source>
        <dbReference type="EMBL" id="CAD8443962.1"/>
    </source>
</evidence>
<keyword evidence="4" id="KW-0732">Signal</keyword>
<keyword evidence="3" id="KW-0812">Transmembrane</keyword>
<evidence type="ECO:0000256" key="2">
    <source>
        <dbReference type="SAM" id="MobiDB-lite"/>
    </source>
</evidence>
<keyword evidence="1" id="KW-1015">Disulfide bond</keyword>
<dbReference type="AlphaFoldDB" id="A0A7S0GVT0"/>
<evidence type="ECO:0000256" key="3">
    <source>
        <dbReference type="SAM" id="Phobius"/>
    </source>
</evidence>
<gene>
    <name evidence="6" type="ORF">LAMO00422_LOCUS7476</name>
</gene>
<organism evidence="6">
    <name type="scientific">Amorphochlora amoebiformis</name>
    <dbReference type="NCBI Taxonomy" id="1561963"/>
    <lineage>
        <taxon>Eukaryota</taxon>
        <taxon>Sar</taxon>
        <taxon>Rhizaria</taxon>
        <taxon>Cercozoa</taxon>
        <taxon>Chlorarachniophyceae</taxon>
        <taxon>Amorphochlora</taxon>
    </lineage>
</organism>
<proteinExistence type="predicted"/>
<dbReference type="InterPro" id="IPR051830">
    <property type="entry name" value="NOTCH_homolog"/>
</dbReference>
<feature type="transmembrane region" description="Helical" evidence="3">
    <location>
        <begin position="189"/>
        <end position="212"/>
    </location>
</feature>